<dbReference type="AlphaFoldDB" id="A0AAD4UR01"/>
<dbReference type="Proteomes" id="UP001214576">
    <property type="component" value="Unassembled WGS sequence"/>
</dbReference>
<keyword evidence="3" id="KW-1185">Reference proteome</keyword>
<evidence type="ECO:0000313" key="3">
    <source>
        <dbReference type="Proteomes" id="UP001214576"/>
    </source>
</evidence>
<feature type="compositionally biased region" description="Low complexity" evidence="1">
    <location>
        <begin position="8"/>
        <end position="27"/>
    </location>
</feature>
<protein>
    <submittedName>
        <fullName evidence="2">Uncharacterized protein</fullName>
    </submittedName>
</protein>
<sequence length="159" mass="17449">MQFRSSTAARSSLAPQAASSSEAAAPAPGQPGPSCPAPGASRGGRPGTPPVGRVEEEEEEEEDVDSDPTLNTWLRCSHFSLRGRRREPGRTMGGSEVREFLLQFGFFLPLLTAWPGDCSHVSNNQDNGKIVSPYDLYYMQFKDEKYFFSFLSSEVLVLL</sequence>
<feature type="region of interest" description="Disordered" evidence="1">
    <location>
        <begin position="1"/>
        <end position="70"/>
    </location>
</feature>
<accession>A0AAD4UR01</accession>
<feature type="compositionally biased region" description="Acidic residues" evidence="1">
    <location>
        <begin position="55"/>
        <end position="66"/>
    </location>
</feature>
<proteinExistence type="predicted"/>
<gene>
    <name evidence="2" type="ORF">MG293_000825</name>
</gene>
<organism evidence="2 3">
    <name type="scientific">Ovis ammon polii</name>
    <dbReference type="NCBI Taxonomy" id="230172"/>
    <lineage>
        <taxon>Eukaryota</taxon>
        <taxon>Metazoa</taxon>
        <taxon>Chordata</taxon>
        <taxon>Craniata</taxon>
        <taxon>Vertebrata</taxon>
        <taxon>Euteleostomi</taxon>
        <taxon>Mammalia</taxon>
        <taxon>Eutheria</taxon>
        <taxon>Laurasiatheria</taxon>
        <taxon>Artiodactyla</taxon>
        <taxon>Ruminantia</taxon>
        <taxon>Pecora</taxon>
        <taxon>Bovidae</taxon>
        <taxon>Caprinae</taxon>
        <taxon>Ovis</taxon>
    </lineage>
</organism>
<comment type="caution">
    <text evidence="2">The sequence shown here is derived from an EMBL/GenBank/DDBJ whole genome shotgun (WGS) entry which is preliminary data.</text>
</comment>
<reference evidence="2" key="1">
    <citation type="submission" date="2022-03" db="EMBL/GenBank/DDBJ databases">
        <title>Genomic analyses of argali, domestic sheep and their hybrids provide insights into chromosomal evolution, heterosis and genetic basis of agronomic traits.</title>
        <authorList>
            <person name="Li M."/>
        </authorList>
    </citation>
    <scope>NUCLEOTIDE SEQUENCE</scope>
    <source>
        <strain evidence="2">CAU-MHL-2022a</strain>
        <tissue evidence="2">Skin</tissue>
    </source>
</reference>
<evidence type="ECO:0000256" key="1">
    <source>
        <dbReference type="SAM" id="MobiDB-lite"/>
    </source>
</evidence>
<evidence type="ECO:0000313" key="2">
    <source>
        <dbReference type="EMBL" id="KAI4548495.1"/>
    </source>
</evidence>
<dbReference type="EMBL" id="JAKZEL010000001">
    <property type="protein sequence ID" value="KAI4548495.1"/>
    <property type="molecule type" value="Genomic_DNA"/>
</dbReference>
<name>A0AAD4UR01_OVIAM</name>